<organism evidence="2 3">
    <name type="scientific">Brevibacterium pityocampae</name>
    <dbReference type="NCBI Taxonomy" id="506594"/>
    <lineage>
        <taxon>Bacteria</taxon>
        <taxon>Bacillati</taxon>
        <taxon>Actinomycetota</taxon>
        <taxon>Actinomycetes</taxon>
        <taxon>Micrococcales</taxon>
        <taxon>Brevibacteriaceae</taxon>
        <taxon>Brevibacterium</taxon>
    </lineage>
</organism>
<comment type="caution">
    <text evidence="2">The sequence shown here is derived from an EMBL/GenBank/DDBJ whole genome shotgun (WGS) entry which is preliminary data.</text>
</comment>
<sequence>MAEDDDRHRQDQADPEPVPEHRNTVPGVLPMACMLVMVVPGMTTVGRCRAFIEG</sequence>
<keyword evidence="3" id="KW-1185">Reference proteome</keyword>
<proteinExistence type="predicted"/>
<evidence type="ECO:0000313" key="3">
    <source>
        <dbReference type="Proteomes" id="UP001500642"/>
    </source>
</evidence>
<dbReference type="EMBL" id="BAABGL010000014">
    <property type="protein sequence ID" value="GAA4391841.1"/>
    <property type="molecule type" value="Genomic_DNA"/>
</dbReference>
<feature type="region of interest" description="Disordered" evidence="1">
    <location>
        <begin position="1"/>
        <end position="25"/>
    </location>
</feature>
<feature type="compositionally biased region" description="Basic and acidic residues" evidence="1">
    <location>
        <begin position="1"/>
        <end position="23"/>
    </location>
</feature>
<name>A0ABP8JJH7_9MICO</name>
<evidence type="ECO:0000313" key="2">
    <source>
        <dbReference type="EMBL" id="GAA4391841.1"/>
    </source>
</evidence>
<dbReference type="Proteomes" id="UP001500642">
    <property type="component" value="Unassembled WGS sequence"/>
</dbReference>
<reference evidence="3" key="1">
    <citation type="journal article" date="2019" name="Int. J. Syst. Evol. Microbiol.">
        <title>The Global Catalogue of Microorganisms (GCM) 10K type strain sequencing project: providing services to taxonomists for standard genome sequencing and annotation.</title>
        <authorList>
            <consortium name="The Broad Institute Genomics Platform"/>
            <consortium name="The Broad Institute Genome Sequencing Center for Infectious Disease"/>
            <person name="Wu L."/>
            <person name="Ma J."/>
        </authorList>
    </citation>
    <scope>NUCLEOTIDE SEQUENCE [LARGE SCALE GENOMIC DNA]</scope>
    <source>
        <strain evidence="3">JCM 17808</strain>
    </source>
</reference>
<gene>
    <name evidence="2" type="ORF">GCM10023167_19490</name>
</gene>
<evidence type="ECO:0000256" key="1">
    <source>
        <dbReference type="SAM" id="MobiDB-lite"/>
    </source>
</evidence>
<accession>A0ABP8JJH7</accession>
<protein>
    <submittedName>
        <fullName evidence="2">Uncharacterized protein</fullName>
    </submittedName>
</protein>